<dbReference type="SUPFAM" id="SSF82784">
    <property type="entry name" value="OsmC-like"/>
    <property type="match status" value="1"/>
</dbReference>
<dbReference type="PANTHER" id="PTHR39624">
    <property type="entry name" value="PROTEIN INVOLVED IN RIMO-MEDIATED BETA-METHYLTHIOLATION OF RIBOSOMAL PROTEIN S12 YCAO"/>
    <property type="match status" value="1"/>
</dbReference>
<dbReference type="InterPro" id="IPR003718">
    <property type="entry name" value="OsmC/Ohr_fam"/>
</dbReference>
<reference evidence="1 2" key="1">
    <citation type="journal article" date="2017" name="Int. J. Syst. Evol. Microbiol.">
        <title>Ramlibacter monticola sp. nov., isolated from forest soil.</title>
        <authorList>
            <person name="Chaudhary D.K."/>
            <person name="Kim J."/>
        </authorList>
    </citation>
    <scope>NUCLEOTIDE SEQUENCE [LARGE SCALE GENOMIC DNA]</scope>
    <source>
        <strain evidence="1 2">KACC 19175</strain>
    </source>
</reference>
<dbReference type="AlphaFoldDB" id="A0A937CV48"/>
<dbReference type="InterPro" id="IPR036102">
    <property type="entry name" value="OsmC/Ohrsf"/>
</dbReference>
<gene>
    <name evidence="1" type="ORF">JJ685_19655</name>
</gene>
<dbReference type="InterPro" id="IPR015946">
    <property type="entry name" value="KH_dom-like_a/b"/>
</dbReference>
<evidence type="ECO:0000313" key="2">
    <source>
        <dbReference type="Proteomes" id="UP000599109"/>
    </source>
</evidence>
<dbReference type="RefSeq" id="WP_201676033.1">
    <property type="nucleotide sequence ID" value="NZ_JAEQNE010000005.1"/>
</dbReference>
<proteinExistence type="predicted"/>
<dbReference type="Proteomes" id="UP000599109">
    <property type="component" value="Unassembled WGS sequence"/>
</dbReference>
<name>A0A937CV48_9BURK</name>
<dbReference type="PANTHER" id="PTHR39624:SF2">
    <property type="entry name" value="OSMC-LIKE PROTEIN"/>
    <property type="match status" value="1"/>
</dbReference>
<sequence length="132" mass="14528">MSKSSAPVQGRSIAGSTAVELSLKDARWRADLTPQLGGSGKDPDPHDLLDSALVACTILTVQIYAKRKQYPLESVQVSLVHDEDDAVYRMTREVTFGGALSEQQKQDLLRVANACPLHKVLHKKFEIATELR</sequence>
<organism evidence="1 2">
    <name type="scientific">Ramlibacter monticola</name>
    <dbReference type="NCBI Taxonomy" id="1926872"/>
    <lineage>
        <taxon>Bacteria</taxon>
        <taxon>Pseudomonadati</taxon>
        <taxon>Pseudomonadota</taxon>
        <taxon>Betaproteobacteria</taxon>
        <taxon>Burkholderiales</taxon>
        <taxon>Comamonadaceae</taxon>
        <taxon>Ramlibacter</taxon>
    </lineage>
</organism>
<comment type="caution">
    <text evidence="1">The sequence shown here is derived from an EMBL/GenBank/DDBJ whole genome shotgun (WGS) entry which is preliminary data.</text>
</comment>
<dbReference type="Pfam" id="PF02566">
    <property type="entry name" value="OsmC"/>
    <property type="match status" value="1"/>
</dbReference>
<accession>A0A937CV48</accession>
<dbReference type="EMBL" id="JAEQNE010000005">
    <property type="protein sequence ID" value="MBL0393363.1"/>
    <property type="molecule type" value="Genomic_DNA"/>
</dbReference>
<keyword evidence="2" id="KW-1185">Reference proteome</keyword>
<dbReference type="Gene3D" id="3.30.300.20">
    <property type="match status" value="1"/>
</dbReference>
<evidence type="ECO:0000313" key="1">
    <source>
        <dbReference type="EMBL" id="MBL0393363.1"/>
    </source>
</evidence>
<protein>
    <submittedName>
        <fullName evidence="1">OsmC family protein</fullName>
    </submittedName>
</protein>